<evidence type="ECO:0000256" key="14">
    <source>
        <dbReference type="SAM" id="MobiDB-lite"/>
    </source>
</evidence>
<dbReference type="Pfam" id="PF00593">
    <property type="entry name" value="TonB_dep_Rec_b-barrel"/>
    <property type="match status" value="1"/>
</dbReference>
<organism evidence="17 18">
    <name type="scientific">Novosphingobium indicum</name>
    <dbReference type="NCBI Taxonomy" id="462949"/>
    <lineage>
        <taxon>Bacteria</taxon>
        <taxon>Pseudomonadati</taxon>
        <taxon>Pseudomonadota</taxon>
        <taxon>Alphaproteobacteria</taxon>
        <taxon>Sphingomonadales</taxon>
        <taxon>Sphingomonadaceae</taxon>
        <taxon>Novosphingobium</taxon>
    </lineage>
</organism>
<evidence type="ECO:0000313" key="17">
    <source>
        <dbReference type="EMBL" id="GGN40368.1"/>
    </source>
</evidence>
<evidence type="ECO:0000256" key="13">
    <source>
        <dbReference type="RuleBase" id="RU003357"/>
    </source>
</evidence>
<evidence type="ECO:0000256" key="12">
    <source>
        <dbReference type="PROSITE-ProRule" id="PRU01360"/>
    </source>
</evidence>
<keyword evidence="4" id="KW-0410">Iron transport</keyword>
<comment type="caution">
    <text evidence="17">The sequence shown here is derived from an EMBL/GenBank/DDBJ whole genome shotgun (WGS) entry which is preliminary data.</text>
</comment>
<evidence type="ECO:0000259" key="16">
    <source>
        <dbReference type="Pfam" id="PF07715"/>
    </source>
</evidence>
<keyword evidence="2 12" id="KW-0813">Transport</keyword>
<dbReference type="PANTHER" id="PTHR32552">
    <property type="entry name" value="FERRICHROME IRON RECEPTOR-RELATED"/>
    <property type="match status" value="1"/>
</dbReference>
<dbReference type="Pfam" id="PF07715">
    <property type="entry name" value="Plug"/>
    <property type="match status" value="1"/>
</dbReference>
<keyword evidence="5 12" id="KW-0812">Transmembrane</keyword>
<dbReference type="InterPro" id="IPR012910">
    <property type="entry name" value="Plug_dom"/>
</dbReference>
<gene>
    <name evidence="17" type="ORF">GCM10011349_01210</name>
</gene>
<reference evidence="18" key="1">
    <citation type="journal article" date="2019" name="Int. J. Syst. Evol. Microbiol.">
        <title>The Global Catalogue of Microorganisms (GCM) 10K type strain sequencing project: providing services to taxonomists for standard genome sequencing and annotation.</title>
        <authorList>
            <consortium name="The Broad Institute Genomics Platform"/>
            <consortium name="The Broad Institute Genome Sequencing Center for Infectious Disease"/>
            <person name="Wu L."/>
            <person name="Ma J."/>
        </authorList>
    </citation>
    <scope>NUCLEOTIDE SEQUENCE [LARGE SCALE GENOMIC DNA]</scope>
    <source>
        <strain evidence="18">CGMCC 1.6784</strain>
    </source>
</reference>
<evidence type="ECO:0000256" key="6">
    <source>
        <dbReference type="ARBA" id="ARBA00022729"/>
    </source>
</evidence>
<dbReference type="InterPro" id="IPR036942">
    <property type="entry name" value="Beta-barrel_TonB_sf"/>
</dbReference>
<dbReference type="EMBL" id="BMLK01000001">
    <property type="protein sequence ID" value="GGN40368.1"/>
    <property type="molecule type" value="Genomic_DNA"/>
</dbReference>
<dbReference type="Proteomes" id="UP000605099">
    <property type="component" value="Unassembled WGS sequence"/>
</dbReference>
<evidence type="ECO:0000256" key="3">
    <source>
        <dbReference type="ARBA" id="ARBA00022452"/>
    </source>
</evidence>
<dbReference type="PANTHER" id="PTHR32552:SF89">
    <property type="entry name" value="CATECHOLATE SIDEROPHORE RECEPTOR FIU"/>
    <property type="match status" value="1"/>
</dbReference>
<evidence type="ECO:0000256" key="1">
    <source>
        <dbReference type="ARBA" id="ARBA00004571"/>
    </source>
</evidence>
<dbReference type="InterPro" id="IPR037066">
    <property type="entry name" value="Plug_dom_sf"/>
</dbReference>
<proteinExistence type="inferred from homology"/>
<dbReference type="InterPro" id="IPR039426">
    <property type="entry name" value="TonB-dep_rcpt-like"/>
</dbReference>
<evidence type="ECO:0000256" key="2">
    <source>
        <dbReference type="ARBA" id="ARBA00022448"/>
    </source>
</evidence>
<name>A0ABQ2J552_9SPHN</name>
<comment type="subcellular location">
    <subcellularLocation>
        <location evidence="1 12">Cell outer membrane</location>
        <topology evidence="1 12">Multi-pass membrane protein</topology>
    </subcellularLocation>
</comment>
<evidence type="ECO:0000256" key="9">
    <source>
        <dbReference type="ARBA" id="ARBA00023077"/>
    </source>
</evidence>
<keyword evidence="9 13" id="KW-0798">TonB box</keyword>
<keyword evidence="7" id="KW-0408">Iron</keyword>
<evidence type="ECO:0000256" key="11">
    <source>
        <dbReference type="ARBA" id="ARBA00023237"/>
    </source>
</evidence>
<evidence type="ECO:0000256" key="7">
    <source>
        <dbReference type="ARBA" id="ARBA00023004"/>
    </source>
</evidence>
<keyword evidence="18" id="KW-1185">Reference proteome</keyword>
<sequence>MPLPALAADDDTGTDAPPAQEARVNQMTTGVARARDRLDSATSTSTITGDEIEKFGARSVAEIFRNIPGMRAGSTGGEGFANISIRGLPIALGGAKFLQIQENGLPTLEFGDIAFATADQFLRADLNLAGVQAIRGGSASTFASNSSGGIVNLIDKTGDVAGGAVQISTGLDYDSKRIDFEYGSPITDTLRFHVGGFYRKGEGPRETGFDGFKGGQVKFNMTKDFAGGYFRVYAKLLDDQTVPTPFSPILVSGSGDNPDYSNVPGLNVRKDSLFSRYIPGNLTLDDENKPTNNAFSDATHSKVKSIGFETKFEIEGWRINEKFRYSDISGHTIQPYTLSNANAQLPVQSINSAPVIMGMLRASSLQYATGPNAGQTIADPTTLNGNGLLALVTNQDVTLNSLNNMTNDIRASKVWDLGSGKLTFTAGYYKSSQDIDTAWTWTTMITDVLGGGEAHLINAFAGPYQITQNGVLAYNAALIGGYRRDRYDVNYDINAPYGSLNYMFGKFALGASIRYDMGRVRGTLYGSSLPGTAKSTTFDINGDGVITIPETNVGFIDYTKPAPVHYDYNYLSYSLSANYRMSDNFSLFGRYSKGGRANADRILFANYVSPTTGELLVSEAAYDPVKQAEGGFKYRGDNLEVYLTGFWAKTGEHNIGLERTYRAYGAELEAGYQRGIFSVYGGATWTKAEITSDALNPTTVGNTPKQQADLIFQVTPQVEVERFTIGANFYGTTSSFAGDTNQLKMPGYVVTNAFVQYRPTDNVTVMLNANNLFDVLGLVEVDAEYIPSSGVVTARTINPRTISASLRFNF</sequence>
<evidence type="ECO:0000313" key="18">
    <source>
        <dbReference type="Proteomes" id="UP000605099"/>
    </source>
</evidence>
<evidence type="ECO:0000256" key="10">
    <source>
        <dbReference type="ARBA" id="ARBA00023136"/>
    </source>
</evidence>
<keyword evidence="17" id="KW-0675">Receptor</keyword>
<feature type="region of interest" description="Disordered" evidence="14">
    <location>
        <begin position="1"/>
        <end position="29"/>
    </location>
</feature>
<accession>A0ABQ2J552</accession>
<dbReference type="Gene3D" id="2.170.130.10">
    <property type="entry name" value="TonB-dependent receptor, plug domain"/>
    <property type="match status" value="1"/>
</dbReference>
<keyword evidence="6" id="KW-0732">Signal</keyword>
<keyword evidence="3 12" id="KW-1134">Transmembrane beta strand</keyword>
<keyword evidence="10 12" id="KW-0472">Membrane</keyword>
<evidence type="ECO:0000256" key="4">
    <source>
        <dbReference type="ARBA" id="ARBA00022496"/>
    </source>
</evidence>
<feature type="domain" description="TonB-dependent receptor plug" evidence="16">
    <location>
        <begin position="38"/>
        <end position="150"/>
    </location>
</feature>
<dbReference type="PROSITE" id="PS52016">
    <property type="entry name" value="TONB_DEPENDENT_REC_3"/>
    <property type="match status" value="1"/>
</dbReference>
<protein>
    <submittedName>
        <fullName evidence="17">TonB-dependent receptor</fullName>
    </submittedName>
</protein>
<dbReference type="InterPro" id="IPR000531">
    <property type="entry name" value="Beta-barrel_TonB"/>
</dbReference>
<dbReference type="SUPFAM" id="SSF56935">
    <property type="entry name" value="Porins"/>
    <property type="match status" value="1"/>
</dbReference>
<keyword evidence="8" id="KW-0406">Ion transport</keyword>
<dbReference type="RefSeq" id="WP_229709987.1">
    <property type="nucleotide sequence ID" value="NZ_BMLK01000001.1"/>
</dbReference>
<evidence type="ECO:0000256" key="8">
    <source>
        <dbReference type="ARBA" id="ARBA00023065"/>
    </source>
</evidence>
<evidence type="ECO:0000256" key="5">
    <source>
        <dbReference type="ARBA" id="ARBA00022692"/>
    </source>
</evidence>
<evidence type="ECO:0000259" key="15">
    <source>
        <dbReference type="Pfam" id="PF00593"/>
    </source>
</evidence>
<comment type="similarity">
    <text evidence="12 13">Belongs to the TonB-dependent receptor family.</text>
</comment>
<feature type="domain" description="TonB-dependent receptor-like beta-barrel" evidence="15">
    <location>
        <begin position="256"/>
        <end position="772"/>
    </location>
</feature>
<dbReference type="Gene3D" id="2.40.170.20">
    <property type="entry name" value="TonB-dependent receptor, beta-barrel domain"/>
    <property type="match status" value="1"/>
</dbReference>
<keyword evidence="11 12" id="KW-0998">Cell outer membrane</keyword>